<keyword evidence="3 5" id="KW-0067">ATP-binding</keyword>
<dbReference type="InterPro" id="IPR017911">
    <property type="entry name" value="MacB-like_ATP-bd"/>
</dbReference>
<evidence type="ECO:0000256" key="1">
    <source>
        <dbReference type="ARBA" id="ARBA00022448"/>
    </source>
</evidence>
<dbReference type="GO" id="GO:0022857">
    <property type="term" value="F:transmembrane transporter activity"/>
    <property type="evidence" value="ECO:0007669"/>
    <property type="project" value="TreeGrafter"/>
</dbReference>
<dbReference type="GO" id="GO:0005524">
    <property type="term" value="F:ATP binding"/>
    <property type="evidence" value="ECO:0007669"/>
    <property type="project" value="UniProtKB-KW"/>
</dbReference>
<dbReference type="GO" id="GO:0098796">
    <property type="term" value="C:membrane protein complex"/>
    <property type="evidence" value="ECO:0007669"/>
    <property type="project" value="UniProtKB-ARBA"/>
</dbReference>
<evidence type="ECO:0000313" key="5">
    <source>
        <dbReference type="EMBL" id="CAI7998953.1"/>
    </source>
</evidence>
<dbReference type="InterPro" id="IPR017871">
    <property type="entry name" value="ABC_transporter-like_CS"/>
</dbReference>
<evidence type="ECO:0000313" key="6">
    <source>
        <dbReference type="Proteomes" id="UP001174909"/>
    </source>
</evidence>
<dbReference type="SMART" id="SM00382">
    <property type="entry name" value="AAA"/>
    <property type="match status" value="1"/>
</dbReference>
<dbReference type="PANTHER" id="PTHR24220:SF86">
    <property type="entry name" value="ABC TRANSPORTER ABCH.1"/>
    <property type="match status" value="1"/>
</dbReference>
<dbReference type="GO" id="GO:0005886">
    <property type="term" value="C:plasma membrane"/>
    <property type="evidence" value="ECO:0007669"/>
    <property type="project" value="TreeGrafter"/>
</dbReference>
<dbReference type="PROSITE" id="PS50893">
    <property type="entry name" value="ABC_TRANSPORTER_2"/>
    <property type="match status" value="1"/>
</dbReference>
<dbReference type="Proteomes" id="UP001174909">
    <property type="component" value="Unassembled WGS sequence"/>
</dbReference>
<sequence>MSVINMIEIENVTKIYTMGSVEVPALAGVSLSIARGEIVAIMGASGSGKSTLMNILGCLDVPTSGTYILDGEDIGATSDSRLAEIRNRKIGFVFQTYNLLPRISALNNVELALMYGNHRNRRRTAQEALERVGLGDRMSHKPTELSGGQQQRVGIARALVKSPDILLADEPTGNLDSRSGEEIMQILEQLHSEGISVIIVTHEADIAARAERIITMRDGLIVSDNARLMTSEMTVQRQ</sequence>
<dbReference type="FunFam" id="3.40.50.300:FF:000032">
    <property type="entry name" value="Export ABC transporter ATP-binding protein"/>
    <property type="match status" value="1"/>
</dbReference>
<dbReference type="Gene3D" id="3.40.50.300">
    <property type="entry name" value="P-loop containing nucleotide triphosphate hydrolases"/>
    <property type="match status" value="1"/>
</dbReference>
<dbReference type="EMBL" id="CASHTH010000354">
    <property type="protein sequence ID" value="CAI7998953.1"/>
    <property type="molecule type" value="Genomic_DNA"/>
</dbReference>
<dbReference type="GO" id="GO:0016887">
    <property type="term" value="F:ATP hydrolysis activity"/>
    <property type="evidence" value="ECO:0007669"/>
    <property type="project" value="InterPro"/>
</dbReference>
<gene>
    <name evidence="5" type="ORF">GBAR_LOCUS2576</name>
</gene>
<dbReference type="InterPro" id="IPR003593">
    <property type="entry name" value="AAA+_ATPase"/>
</dbReference>
<keyword evidence="6" id="KW-1185">Reference proteome</keyword>
<dbReference type="InterPro" id="IPR003439">
    <property type="entry name" value="ABC_transporter-like_ATP-bd"/>
</dbReference>
<dbReference type="PANTHER" id="PTHR24220">
    <property type="entry name" value="IMPORT ATP-BINDING PROTEIN"/>
    <property type="match status" value="1"/>
</dbReference>
<organism evidence="5 6">
    <name type="scientific">Geodia barretti</name>
    <name type="common">Barrett's horny sponge</name>
    <dbReference type="NCBI Taxonomy" id="519541"/>
    <lineage>
        <taxon>Eukaryota</taxon>
        <taxon>Metazoa</taxon>
        <taxon>Porifera</taxon>
        <taxon>Demospongiae</taxon>
        <taxon>Heteroscleromorpha</taxon>
        <taxon>Tetractinellida</taxon>
        <taxon>Astrophorina</taxon>
        <taxon>Geodiidae</taxon>
        <taxon>Geodia</taxon>
    </lineage>
</organism>
<dbReference type="CDD" id="cd03255">
    <property type="entry name" value="ABC_MJ0796_LolCDE_FtsE"/>
    <property type="match status" value="1"/>
</dbReference>
<dbReference type="InterPro" id="IPR015854">
    <property type="entry name" value="ABC_transpr_LolD-like"/>
</dbReference>
<feature type="domain" description="ABC transporter" evidence="4">
    <location>
        <begin position="7"/>
        <end position="238"/>
    </location>
</feature>
<evidence type="ECO:0000256" key="2">
    <source>
        <dbReference type="ARBA" id="ARBA00022741"/>
    </source>
</evidence>
<dbReference type="Pfam" id="PF00005">
    <property type="entry name" value="ABC_tran"/>
    <property type="match status" value="1"/>
</dbReference>
<dbReference type="PROSITE" id="PS00211">
    <property type="entry name" value="ABC_TRANSPORTER_1"/>
    <property type="match status" value="1"/>
</dbReference>
<dbReference type="InterPro" id="IPR027417">
    <property type="entry name" value="P-loop_NTPase"/>
</dbReference>
<keyword evidence="2" id="KW-0547">Nucleotide-binding</keyword>
<dbReference type="SUPFAM" id="SSF52540">
    <property type="entry name" value="P-loop containing nucleoside triphosphate hydrolases"/>
    <property type="match status" value="1"/>
</dbReference>
<dbReference type="AlphaFoldDB" id="A0AA35VYY6"/>
<accession>A0AA35VYY6</accession>
<keyword evidence="1" id="KW-0813">Transport</keyword>
<reference evidence="5" key="1">
    <citation type="submission" date="2023-03" db="EMBL/GenBank/DDBJ databases">
        <authorList>
            <person name="Steffen K."/>
            <person name="Cardenas P."/>
        </authorList>
    </citation>
    <scope>NUCLEOTIDE SEQUENCE</scope>
</reference>
<name>A0AA35VYY6_GEOBA</name>
<evidence type="ECO:0000256" key="3">
    <source>
        <dbReference type="ARBA" id="ARBA00022840"/>
    </source>
</evidence>
<comment type="caution">
    <text evidence="5">The sequence shown here is derived from an EMBL/GenBank/DDBJ whole genome shotgun (WGS) entry which is preliminary data.</text>
</comment>
<protein>
    <submittedName>
        <fullName evidence="5">Uncharacterized ABC transporter ATP-binding protein YvrO</fullName>
    </submittedName>
</protein>
<proteinExistence type="predicted"/>
<evidence type="ECO:0000259" key="4">
    <source>
        <dbReference type="PROSITE" id="PS50893"/>
    </source>
</evidence>